<proteinExistence type="predicted"/>
<dbReference type="Gene3D" id="3.40.630.30">
    <property type="match status" value="1"/>
</dbReference>
<dbReference type="AlphaFoldDB" id="A0A261S620"/>
<organism evidence="1 2">
    <name type="scientific">Bordetella genomosp. 10</name>
    <dbReference type="NCBI Taxonomy" id="1416804"/>
    <lineage>
        <taxon>Bacteria</taxon>
        <taxon>Pseudomonadati</taxon>
        <taxon>Pseudomonadota</taxon>
        <taxon>Betaproteobacteria</taxon>
        <taxon>Burkholderiales</taxon>
        <taxon>Alcaligenaceae</taxon>
        <taxon>Bordetella</taxon>
    </lineage>
</organism>
<dbReference type="EMBL" id="NEVM01000005">
    <property type="protein sequence ID" value="OZI32437.1"/>
    <property type="molecule type" value="Genomic_DNA"/>
</dbReference>
<evidence type="ECO:0000313" key="2">
    <source>
        <dbReference type="Proteomes" id="UP000216020"/>
    </source>
</evidence>
<dbReference type="OrthoDB" id="9773249at2"/>
<reference evidence="2" key="1">
    <citation type="submission" date="2017-05" db="EMBL/GenBank/DDBJ databases">
        <title>Complete and WGS of Bordetella genogroups.</title>
        <authorList>
            <person name="Spilker T."/>
            <person name="Lipuma J."/>
        </authorList>
    </citation>
    <scope>NUCLEOTIDE SEQUENCE [LARGE SCALE GENOMIC DNA]</scope>
    <source>
        <strain evidence="2">AU16122</strain>
    </source>
</reference>
<comment type="caution">
    <text evidence="1">The sequence shown here is derived from an EMBL/GenBank/DDBJ whole genome shotgun (WGS) entry which is preliminary data.</text>
</comment>
<evidence type="ECO:0000313" key="1">
    <source>
        <dbReference type="EMBL" id="OZI32437.1"/>
    </source>
</evidence>
<keyword evidence="1" id="KW-0808">Transferase</keyword>
<accession>A0A261S620</accession>
<dbReference type="InterPro" id="IPR016181">
    <property type="entry name" value="Acyl_CoA_acyltransferase"/>
</dbReference>
<gene>
    <name evidence="1" type="ORF">CAL29_23215</name>
</gene>
<sequence>MGMEYKTFGETNLADPFFDSLKRDYVEFSDWYQRKAGGGERAYVFYSDEGALDGFLYLKREDDAVLDVVPPLAPARRIKIGTFKINAHGTRLGERFMKKIFDHAVEQGATQLYVTIFEHHGPLIQLFQTYGFRQVANKITPNGIEGLYLREIRNGYDGPMPSYPLVNVNGAQPYLLALYPEWHTRLLPDSILNNENLSIVQDVSHTNSIHKVYLGAIPGMSNLRVGDPIVIYRTSDNKGPAEYRSVATSLCVIEEYRHINSFIDLDSFLRYCAPYSVFTDAELIGFWEKRKYPHVLRFTYNIALHRRVTRQKLADEVGIDRAARWSLLPISDAQLCRIAQLGGIDESLIVH</sequence>
<dbReference type="GO" id="GO:0016740">
    <property type="term" value="F:transferase activity"/>
    <property type="evidence" value="ECO:0007669"/>
    <property type="project" value="UniProtKB-KW"/>
</dbReference>
<name>A0A261S620_9BORD</name>
<protein>
    <submittedName>
        <fullName evidence="1">N-acetyltransferase</fullName>
    </submittedName>
</protein>
<dbReference type="Proteomes" id="UP000216020">
    <property type="component" value="Unassembled WGS sequence"/>
</dbReference>
<keyword evidence="2" id="KW-1185">Reference proteome</keyword>
<dbReference type="SUPFAM" id="SSF55729">
    <property type="entry name" value="Acyl-CoA N-acyltransferases (Nat)"/>
    <property type="match status" value="1"/>
</dbReference>